<dbReference type="AlphaFoldDB" id="A0A9Q8UQS1"/>
<dbReference type="EMBL" id="CP090168">
    <property type="protein sequence ID" value="UJO18955.1"/>
    <property type="molecule type" value="Genomic_DNA"/>
</dbReference>
<dbReference type="RefSeq" id="XP_047763321.1">
    <property type="nucleotide sequence ID" value="XM_047906845.1"/>
</dbReference>
<reference evidence="2" key="1">
    <citation type="submission" date="2021-12" db="EMBL/GenBank/DDBJ databases">
        <authorList>
            <person name="Zaccaron A."/>
            <person name="Stergiopoulos I."/>
        </authorList>
    </citation>
    <scope>NUCLEOTIDE SEQUENCE</scope>
    <source>
        <strain evidence="2">Race5_Kim</strain>
    </source>
</reference>
<dbReference type="Proteomes" id="UP000756132">
    <property type="component" value="Chromosome 6"/>
</dbReference>
<dbReference type="OrthoDB" id="4158087at2759"/>
<evidence type="ECO:0000256" key="1">
    <source>
        <dbReference type="SAM" id="MobiDB-lite"/>
    </source>
</evidence>
<evidence type="ECO:0000313" key="3">
    <source>
        <dbReference type="Proteomes" id="UP000756132"/>
    </source>
</evidence>
<dbReference type="GeneID" id="71987575"/>
<organism evidence="2 3">
    <name type="scientific">Passalora fulva</name>
    <name type="common">Tomato leaf mold</name>
    <name type="synonym">Cladosporium fulvum</name>
    <dbReference type="NCBI Taxonomy" id="5499"/>
    <lineage>
        <taxon>Eukaryota</taxon>
        <taxon>Fungi</taxon>
        <taxon>Dikarya</taxon>
        <taxon>Ascomycota</taxon>
        <taxon>Pezizomycotina</taxon>
        <taxon>Dothideomycetes</taxon>
        <taxon>Dothideomycetidae</taxon>
        <taxon>Mycosphaerellales</taxon>
        <taxon>Mycosphaerellaceae</taxon>
        <taxon>Fulvia</taxon>
    </lineage>
</organism>
<evidence type="ECO:0000313" key="2">
    <source>
        <dbReference type="EMBL" id="UJO18955.1"/>
    </source>
</evidence>
<feature type="region of interest" description="Disordered" evidence="1">
    <location>
        <begin position="13"/>
        <end position="56"/>
    </location>
</feature>
<proteinExistence type="predicted"/>
<feature type="region of interest" description="Disordered" evidence="1">
    <location>
        <begin position="309"/>
        <end position="328"/>
    </location>
</feature>
<keyword evidence="3" id="KW-1185">Reference proteome</keyword>
<sequence length="470" mass="52933">MIEWATIRSHAMREYRQRQRSIQKRQHESTANACRTTVAEPERLRKGHKSSESAERRHVNVVWRSSVHIAKHTPTTLQHDAHLSTSLDDVSLSDPGASSEWTSDCLALFGRYLRWLKPEGDFTLPWEHDYSPSPLLLAASVLSATRHLQAAHFIRPCNTHLAWRHAILKRLLGLGDALDKDFANAATCLLHFELCHGSEEAIYHLRGLRSTTKLEKCMPAWELQSCTMSLEMGDLLHALLFEHPLEVLSHDQGATYDRKFSVYHLSVLASELQVDCGPCKTSELQALKDVYRSMSEAASRMELSLADNTTVPDSDITPDAPDDQQSALSLTGMPKDLTLFVQASSATIAILHNYAVRRLSIRHVDNEEYVKKVITAIMHMDDSSWQGTQYSRIFILMTGLCASTEQPARSFFEAHLIRAILQAGTDEWTSVQSEPQKTDARQISSFDPTSLAFTIKFLANRDDVRIASAR</sequence>
<feature type="compositionally biased region" description="Basic and acidic residues" evidence="1">
    <location>
        <begin position="40"/>
        <end position="56"/>
    </location>
</feature>
<gene>
    <name evidence="2" type="ORF">CLAFUR5_07697</name>
</gene>
<name>A0A9Q8UQS1_PASFU</name>
<dbReference type="KEGG" id="ffu:CLAFUR5_07697"/>
<reference evidence="2" key="2">
    <citation type="journal article" date="2022" name="Microb. Genom.">
        <title>A chromosome-scale genome assembly of the tomato pathogen Cladosporium fulvum reveals a compartmentalized genome architecture and the presence of a dispensable chromosome.</title>
        <authorList>
            <person name="Zaccaron A.Z."/>
            <person name="Chen L.H."/>
            <person name="Samaras A."/>
            <person name="Stergiopoulos I."/>
        </authorList>
    </citation>
    <scope>NUCLEOTIDE SEQUENCE</scope>
    <source>
        <strain evidence="2">Race5_Kim</strain>
    </source>
</reference>
<protein>
    <submittedName>
        <fullName evidence="2">Uncharacterized protein</fullName>
    </submittedName>
</protein>
<accession>A0A9Q8UQS1</accession>